<organism evidence="2 3">
    <name type="scientific">Desulfonema magnum</name>
    <dbReference type="NCBI Taxonomy" id="45655"/>
    <lineage>
        <taxon>Bacteria</taxon>
        <taxon>Pseudomonadati</taxon>
        <taxon>Thermodesulfobacteriota</taxon>
        <taxon>Desulfobacteria</taxon>
        <taxon>Desulfobacterales</taxon>
        <taxon>Desulfococcaceae</taxon>
        <taxon>Desulfonema</taxon>
    </lineage>
</organism>
<feature type="domain" description="Transposase IS4-like" evidence="1">
    <location>
        <begin position="111"/>
        <end position="304"/>
    </location>
</feature>
<name>A0A975BSW7_9BACT</name>
<accession>A0A975BSW7</accession>
<dbReference type="KEGG" id="dmm:dnm_068290"/>
<dbReference type="RefSeq" id="WP_207678814.1">
    <property type="nucleotide sequence ID" value="NZ_CP061800.1"/>
</dbReference>
<dbReference type="GO" id="GO:0004803">
    <property type="term" value="F:transposase activity"/>
    <property type="evidence" value="ECO:0007669"/>
    <property type="project" value="InterPro"/>
</dbReference>
<evidence type="ECO:0000313" key="3">
    <source>
        <dbReference type="Proteomes" id="UP000663722"/>
    </source>
</evidence>
<gene>
    <name evidence="2" type="ORF">dnm_068290</name>
</gene>
<evidence type="ECO:0000313" key="2">
    <source>
        <dbReference type="EMBL" id="QTA90768.1"/>
    </source>
</evidence>
<sequence length="318" mass="36329">MGDNKTRYNEIRKALDNIYPTQPKGNHARYLNTLAAIISGIVGSGSCQLPKIAGKVPDENAVPASVEKRIKRWLINEEAEREIFFLPFAHALLLTLGLAEVVLATDGSTVGRGCVTLMVSVIYKKRALPLAYIVVRGKKGHFPEKTHIELIKEVYNIMPESAKEVIFLGDGESDGTELQRTLSGQGWKYVCRTAHNVKIFWDNEEHRLNILGAFSAPGGYRYIRDVLFTDKKYGPVMVVLWWGEKNKEPIYLVTNMRIPREAIRYYSKRFRIETFFSDQKSRGFNIHKSHLSDPDRLRRLMTGACWPISGLFFWGHWP</sequence>
<evidence type="ECO:0000259" key="1">
    <source>
        <dbReference type="Pfam" id="PF01609"/>
    </source>
</evidence>
<dbReference type="GO" id="GO:0006313">
    <property type="term" value="P:DNA transposition"/>
    <property type="evidence" value="ECO:0007669"/>
    <property type="project" value="InterPro"/>
</dbReference>
<dbReference type="GO" id="GO:0003677">
    <property type="term" value="F:DNA binding"/>
    <property type="evidence" value="ECO:0007669"/>
    <property type="project" value="InterPro"/>
</dbReference>
<dbReference type="InterPro" id="IPR012337">
    <property type="entry name" value="RNaseH-like_sf"/>
</dbReference>
<dbReference type="SUPFAM" id="SSF53098">
    <property type="entry name" value="Ribonuclease H-like"/>
    <property type="match status" value="1"/>
</dbReference>
<protein>
    <submittedName>
        <fullName evidence="2">Transposase DDE domain-containing protein</fullName>
    </submittedName>
</protein>
<dbReference type="EMBL" id="CP061800">
    <property type="protein sequence ID" value="QTA90768.1"/>
    <property type="molecule type" value="Genomic_DNA"/>
</dbReference>
<proteinExistence type="predicted"/>
<dbReference type="Proteomes" id="UP000663722">
    <property type="component" value="Chromosome"/>
</dbReference>
<dbReference type="AlphaFoldDB" id="A0A975BSW7"/>
<reference evidence="2" key="1">
    <citation type="journal article" date="2021" name="Microb. Physiol.">
        <title>Proteogenomic Insights into the Physiology of Marine, Sulfate-Reducing, Filamentous Desulfonema limicola and Desulfonema magnum.</title>
        <authorList>
            <person name="Schnaars V."/>
            <person name="Wohlbrand L."/>
            <person name="Scheve S."/>
            <person name="Hinrichs C."/>
            <person name="Reinhardt R."/>
            <person name="Rabus R."/>
        </authorList>
    </citation>
    <scope>NUCLEOTIDE SEQUENCE</scope>
    <source>
        <strain evidence="2">4be13</strain>
    </source>
</reference>
<dbReference type="InterPro" id="IPR002559">
    <property type="entry name" value="Transposase_11"/>
</dbReference>
<dbReference type="Pfam" id="PF01609">
    <property type="entry name" value="DDE_Tnp_1"/>
    <property type="match status" value="1"/>
</dbReference>
<keyword evidence="3" id="KW-1185">Reference proteome</keyword>